<dbReference type="EMBL" id="JTDY01000240">
    <property type="protein sequence ID" value="KOB78110.1"/>
    <property type="molecule type" value="Genomic_DNA"/>
</dbReference>
<evidence type="ECO:0000256" key="4">
    <source>
        <dbReference type="ARBA" id="ARBA00022989"/>
    </source>
</evidence>
<evidence type="ECO:0000313" key="7">
    <source>
        <dbReference type="Proteomes" id="UP000037510"/>
    </source>
</evidence>
<gene>
    <name evidence="6" type="ORF">OBRU01_03024</name>
</gene>
<dbReference type="Gene3D" id="1.20.1260.100">
    <property type="entry name" value="TspO/MBR protein"/>
    <property type="match status" value="1"/>
</dbReference>
<feature type="non-terminal residue" evidence="6">
    <location>
        <position position="1"/>
    </location>
</feature>
<keyword evidence="5" id="KW-0472">Membrane</keyword>
<name>A0A0L7LRL5_OPEBR</name>
<proteinExistence type="inferred from homology"/>
<dbReference type="AlphaFoldDB" id="A0A0L7LRL5"/>
<evidence type="ECO:0000256" key="5">
    <source>
        <dbReference type="ARBA" id="ARBA00023136"/>
    </source>
</evidence>
<evidence type="ECO:0000256" key="3">
    <source>
        <dbReference type="ARBA" id="ARBA00022692"/>
    </source>
</evidence>
<keyword evidence="7" id="KW-1185">Reference proteome</keyword>
<evidence type="ECO:0000256" key="1">
    <source>
        <dbReference type="ARBA" id="ARBA00004141"/>
    </source>
</evidence>
<dbReference type="InterPro" id="IPR004307">
    <property type="entry name" value="TspO_MBR"/>
</dbReference>
<evidence type="ECO:0000313" key="6">
    <source>
        <dbReference type="EMBL" id="KOB78110.1"/>
    </source>
</evidence>
<comment type="similarity">
    <text evidence="2">Belongs to the TspO/BZRP family.</text>
</comment>
<dbReference type="Pfam" id="PF03073">
    <property type="entry name" value="TspO_MBR"/>
    <property type="match status" value="1"/>
</dbReference>
<reference evidence="6 7" key="1">
    <citation type="journal article" date="2015" name="Genome Biol. Evol.">
        <title>The genome of winter moth (Operophtera brumata) provides a genomic perspective on sexual dimorphism and phenology.</title>
        <authorList>
            <person name="Derks M.F."/>
            <person name="Smit S."/>
            <person name="Salis L."/>
            <person name="Schijlen E."/>
            <person name="Bossers A."/>
            <person name="Mateman C."/>
            <person name="Pijl A.S."/>
            <person name="de Ridder D."/>
            <person name="Groenen M.A."/>
            <person name="Visser M.E."/>
            <person name="Megens H.J."/>
        </authorList>
    </citation>
    <scope>NUCLEOTIDE SEQUENCE [LARGE SCALE GENOMIC DNA]</scope>
    <source>
        <strain evidence="6">WM2013NL</strain>
        <tissue evidence="6">Head and thorax</tissue>
    </source>
</reference>
<keyword evidence="3" id="KW-0812">Transmembrane</keyword>
<dbReference type="GO" id="GO:0016020">
    <property type="term" value="C:membrane"/>
    <property type="evidence" value="ECO:0007669"/>
    <property type="project" value="UniProtKB-SubCell"/>
</dbReference>
<accession>A0A0L7LRL5</accession>
<keyword evidence="6" id="KW-0675">Receptor</keyword>
<organism evidence="6 7">
    <name type="scientific">Operophtera brumata</name>
    <name type="common">Winter moth</name>
    <name type="synonym">Phalaena brumata</name>
    <dbReference type="NCBI Taxonomy" id="104452"/>
    <lineage>
        <taxon>Eukaryota</taxon>
        <taxon>Metazoa</taxon>
        <taxon>Ecdysozoa</taxon>
        <taxon>Arthropoda</taxon>
        <taxon>Hexapoda</taxon>
        <taxon>Insecta</taxon>
        <taxon>Pterygota</taxon>
        <taxon>Neoptera</taxon>
        <taxon>Endopterygota</taxon>
        <taxon>Lepidoptera</taxon>
        <taxon>Glossata</taxon>
        <taxon>Ditrysia</taxon>
        <taxon>Geometroidea</taxon>
        <taxon>Geometridae</taxon>
        <taxon>Larentiinae</taxon>
        <taxon>Operophtera</taxon>
    </lineage>
</organism>
<evidence type="ECO:0000256" key="2">
    <source>
        <dbReference type="ARBA" id="ARBA00007524"/>
    </source>
</evidence>
<comment type="caution">
    <text evidence="6">The sequence shown here is derived from an EMBL/GenBank/DDBJ whole genome shotgun (WGS) entry which is preliminary data.</text>
</comment>
<protein>
    <submittedName>
        <fullName evidence="6">Peripheral-type benzodiazepine receptor</fullName>
    </submittedName>
</protein>
<dbReference type="Proteomes" id="UP000037510">
    <property type="component" value="Unassembled WGS sequence"/>
</dbReference>
<keyword evidence="4" id="KW-1133">Transmembrane helix</keyword>
<sequence length="169" mass="18261">RLHNGELVGYRVPHPAQHRGLGERGLLRGADPRREGTGQGINLNWSAIGSVILPNIGGWASGVYFAGQIRAEKAQGKRGLLRGADPRREGTGQGINLNWSAIGSLILTNIGGWASGVYFAGQIRAEKAQGKSSVVPLTLYGTQLALNWAWTPIFFGLKDFKLIRSKFLT</sequence>
<comment type="subcellular location">
    <subcellularLocation>
        <location evidence="1">Membrane</location>
        <topology evidence="1">Multi-pass membrane protein</topology>
    </subcellularLocation>
</comment>
<dbReference type="InterPro" id="IPR038330">
    <property type="entry name" value="TspO/MBR-related_sf"/>
</dbReference>